<evidence type="ECO:0000313" key="4">
    <source>
        <dbReference type="Proteomes" id="UP000016462"/>
    </source>
</evidence>
<evidence type="ECO:0000256" key="1">
    <source>
        <dbReference type="SAM" id="Phobius"/>
    </source>
</evidence>
<dbReference type="Pfam" id="PF04892">
    <property type="entry name" value="VanZ"/>
    <property type="match status" value="1"/>
</dbReference>
<dbReference type="RefSeq" id="WP_021009720.1">
    <property type="nucleotide sequence ID" value="NZ_ASHR01000010.1"/>
</dbReference>
<reference evidence="3 4" key="1">
    <citation type="journal article" date="2013" name="Genome Announc.">
        <title>First draft genome sequence from a member of the genus agrococcus, isolated from modern microbialites.</title>
        <authorList>
            <person name="White R.A.III."/>
            <person name="Grassa C.J."/>
            <person name="Suttle C.A."/>
        </authorList>
    </citation>
    <scope>NUCLEOTIDE SEQUENCE [LARGE SCALE GENOMIC DNA]</scope>
    <source>
        <strain evidence="3 4">RW1</strain>
    </source>
</reference>
<keyword evidence="1" id="KW-0812">Transmembrane</keyword>
<dbReference type="AlphaFoldDB" id="U1MWZ4"/>
<keyword evidence="1" id="KW-0472">Membrane</keyword>
<organism evidence="3 4">
    <name type="scientific">Agrococcus pavilionensis RW1</name>
    <dbReference type="NCBI Taxonomy" id="1330458"/>
    <lineage>
        <taxon>Bacteria</taxon>
        <taxon>Bacillati</taxon>
        <taxon>Actinomycetota</taxon>
        <taxon>Actinomycetes</taxon>
        <taxon>Micrococcales</taxon>
        <taxon>Microbacteriaceae</taxon>
        <taxon>Agrococcus</taxon>
    </lineage>
</organism>
<dbReference type="EMBL" id="ASHR01000010">
    <property type="protein sequence ID" value="ERG65120.1"/>
    <property type="molecule type" value="Genomic_DNA"/>
</dbReference>
<feature type="transmembrane region" description="Helical" evidence="1">
    <location>
        <begin position="70"/>
        <end position="88"/>
    </location>
</feature>
<dbReference type="InterPro" id="IPR006976">
    <property type="entry name" value="VanZ-like"/>
</dbReference>
<proteinExistence type="predicted"/>
<name>U1MWZ4_9MICO</name>
<feature type="domain" description="VanZ-like" evidence="2">
    <location>
        <begin position="28"/>
        <end position="141"/>
    </location>
</feature>
<feature type="transmembrane region" description="Helical" evidence="1">
    <location>
        <begin position="93"/>
        <end position="114"/>
    </location>
</feature>
<sequence length="163" mass="17759">MNARAAPRGAHAPLRRLGLVGLALLAPVVLIVTLWPSHFLLRAKPRVTRGIEWLHARELFDWLTWSRLEVLANVGMFVPVALLITFALGARRWWVTIALCLALTVGVETVQAFMPGRVAALLDIIANGLGAVIGTLLAVVIEALVRARRRSRVIASTTRPPVA</sequence>
<keyword evidence="4" id="KW-1185">Reference proteome</keyword>
<accession>U1MWZ4</accession>
<dbReference type="OrthoDB" id="3787741at2"/>
<comment type="caution">
    <text evidence="3">The sequence shown here is derived from an EMBL/GenBank/DDBJ whole genome shotgun (WGS) entry which is preliminary data.</text>
</comment>
<protein>
    <recommendedName>
        <fullName evidence="2">VanZ-like domain-containing protein</fullName>
    </recommendedName>
</protein>
<feature type="transmembrane region" description="Helical" evidence="1">
    <location>
        <begin position="120"/>
        <end position="145"/>
    </location>
</feature>
<feature type="transmembrane region" description="Helical" evidence="1">
    <location>
        <begin position="17"/>
        <end position="35"/>
    </location>
</feature>
<dbReference type="PANTHER" id="PTHR28008">
    <property type="entry name" value="DOMAIN PROTEIN, PUTATIVE (AFU_ORTHOLOGUE AFUA_3G10980)-RELATED"/>
    <property type="match status" value="1"/>
</dbReference>
<dbReference type="Proteomes" id="UP000016462">
    <property type="component" value="Unassembled WGS sequence"/>
</dbReference>
<keyword evidence="1" id="KW-1133">Transmembrane helix</keyword>
<dbReference type="PANTHER" id="PTHR28008:SF1">
    <property type="entry name" value="DOMAIN PROTEIN, PUTATIVE (AFU_ORTHOLOGUE AFUA_3G10980)-RELATED"/>
    <property type="match status" value="1"/>
</dbReference>
<evidence type="ECO:0000259" key="2">
    <source>
        <dbReference type="Pfam" id="PF04892"/>
    </source>
</evidence>
<gene>
    <name evidence="3" type="ORF">L332_11805</name>
</gene>
<evidence type="ECO:0000313" key="3">
    <source>
        <dbReference type="EMBL" id="ERG65120.1"/>
    </source>
</evidence>